<feature type="transmembrane region" description="Helical" evidence="1">
    <location>
        <begin position="47"/>
        <end position="67"/>
    </location>
</feature>
<proteinExistence type="predicted"/>
<evidence type="ECO:0000256" key="1">
    <source>
        <dbReference type="SAM" id="Phobius"/>
    </source>
</evidence>
<keyword evidence="1" id="KW-0472">Membrane</keyword>
<dbReference type="EMBL" id="FQYY01000002">
    <property type="protein sequence ID" value="SHI47256.1"/>
    <property type="molecule type" value="Genomic_DNA"/>
</dbReference>
<sequence>MCPADTDAKASKLALFTIFTPNLPLAGKLYKTVVKHLKKILNISFKILAFLWILFIGFGIIGTQFFGETSDDLGFNKDQNHLKKEIINNKQNQKFAIQNTDSIPQGKFKYEIYLAEFGGRMQNETCDIEIKGNKVIITQNKTNDSERKTIFSGMVLKHNSGKWVLADNYSARNAEEIGGCTTIPIIDFKKKLIEWC</sequence>
<keyword evidence="1" id="KW-0812">Transmembrane</keyword>
<evidence type="ECO:0000313" key="2">
    <source>
        <dbReference type="EMBL" id="SHI47256.1"/>
    </source>
</evidence>
<keyword evidence="3" id="KW-1185">Reference proteome</keyword>
<dbReference type="OrthoDB" id="672868at2"/>
<organism evidence="2 3">
    <name type="scientific">Mesonia phycicola</name>
    <dbReference type="NCBI Taxonomy" id="579105"/>
    <lineage>
        <taxon>Bacteria</taxon>
        <taxon>Pseudomonadati</taxon>
        <taxon>Bacteroidota</taxon>
        <taxon>Flavobacteriia</taxon>
        <taxon>Flavobacteriales</taxon>
        <taxon>Flavobacteriaceae</taxon>
        <taxon>Mesonia</taxon>
    </lineage>
</organism>
<keyword evidence="1" id="KW-1133">Transmembrane helix</keyword>
<dbReference type="AlphaFoldDB" id="A0A1M6BEZ2"/>
<protein>
    <submittedName>
        <fullName evidence="2">Uncharacterized protein</fullName>
    </submittedName>
</protein>
<dbReference type="Proteomes" id="UP000184225">
    <property type="component" value="Unassembled WGS sequence"/>
</dbReference>
<evidence type="ECO:0000313" key="3">
    <source>
        <dbReference type="Proteomes" id="UP000184225"/>
    </source>
</evidence>
<reference evidence="2 3" key="1">
    <citation type="submission" date="2016-11" db="EMBL/GenBank/DDBJ databases">
        <authorList>
            <person name="Jaros S."/>
            <person name="Januszkiewicz K."/>
            <person name="Wedrychowicz H."/>
        </authorList>
    </citation>
    <scope>NUCLEOTIDE SEQUENCE [LARGE SCALE GENOMIC DNA]</scope>
    <source>
        <strain evidence="2 3">DSM 21425</strain>
    </source>
</reference>
<gene>
    <name evidence="2" type="ORF">SAMN04488096_1025</name>
</gene>
<accession>A0A1M6BEZ2</accession>
<dbReference type="STRING" id="579105.SAMN04488096_1025"/>
<name>A0A1M6BEZ2_9FLAO</name>
<dbReference type="RefSeq" id="WP_073148037.1">
    <property type="nucleotide sequence ID" value="NZ_FQYY01000002.1"/>
</dbReference>